<evidence type="ECO:0000313" key="1">
    <source>
        <dbReference type="EMBL" id="MTH46248.1"/>
    </source>
</evidence>
<proteinExistence type="predicted"/>
<dbReference type="AlphaFoldDB" id="A0A6L6IKK9"/>
<sequence>MHQENYRMAVIITPDSEDDPEWPGKHKWFDASEWLRMPQYVKINDYYLLNTQYAPVDNVHDIGITRRIQDAVKRSIHSEPELRPLGEMEPGEFSRLVRNSLSCEYLRTSFNHETLRPTEDFFLFSFTYNNQTYEVELLREKYKGGFIFMNYGRPVHKAGYWHGVSPAGYSWRDRLAGKAPDDAAGGVR</sequence>
<dbReference type="EMBL" id="WMJZ01000009">
    <property type="protein sequence ID" value="MTH46248.1"/>
    <property type="molecule type" value="Genomic_DNA"/>
</dbReference>
<evidence type="ECO:0000313" key="2">
    <source>
        <dbReference type="Proteomes" id="UP000477739"/>
    </source>
</evidence>
<gene>
    <name evidence="1" type="ORF">GJV78_08290</name>
</gene>
<organism evidence="1 2">
    <name type="scientific">Intestinirhabdus alba</name>
    <dbReference type="NCBI Taxonomy" id="2899544"/>
    <lineage>
        <taxon>Bacteria</taxon>
        <taxon>Pseudomonadati</taxon>
        <taxon>Pseudomonadota</taxon>
        <taxon>Gammaproteobacteria</taxon>
        <taxon>Enterobacterales</taxon>
        <taxon>Enterobacteriaceae</taxon>
        <taxon>Intestinirhabdus</taxon>
    </lineage>
</organism>
<protein>
    <submittedName>
        <fullName evidence="1">Uncharacterized protein</fullName>
    </submittedName>
</protein>
<dbReference type="OrthoDB" id="6623779at2"/>
<keyword evidence="2" id="KW-1185">Reference proteome</keyword>
<accession>A0A6L6IKK9</accession>
<comment type="caution">
    <text evidence="1">The sequence shown here is derived from an EMBL/GenBank/DDBJ whole genome shotgun (WGS) entry which is preliminary data.</text>
</comment>
<name>A0A6L6IKK9_9ENTR</name>
<dbReference type="Proteomes" id="UP000477739">
    <property type="component" value="Unassembled WGS sequence"/>
</dbReference>
<reference evidence="1 2" key="1">
    <citation type="submission" date="2019-11" db="EMBL/GenBank/DDBJ databases">
        <title>Escherichia alba sp. nov. isolated from the gut of plastic-eating superworms Zophobas atratus.</title>
        <authorList>
            <person name="Yang Y."/>
        </authorList>
    </citation>
    <scope>NUCLEOTIDE SEQUENCE [LARGE SCALE GENOMIC DNA]</scope>
    <source>
        <strain evidence="2">BIT-B35</strain>
    </source>
</reference>